<dbReference type="Gene3D" id="1.20.80.10">
    <property type="match status" value="1"/>
</dbReference>
<keyword evidence="21" id="KW-1185">Reference proteome</keyword>
<feature type="domain" description="FERM" evidence="17">
    <location>
        <begin position="347"/>
        <end position="647"/>
    </location>
</feature>
<keyword evidence="5" id="KW-0963">Cytoplasm</keyword>
<keyword evidence="8" id="KW-0904">Protein phosphatase</keyword>
<evidence type="ECO:0000256" key="1">
    <source>
        <dbReference type="ARBA" id="ARBA00004123"/>
    </source>
</evidence>
<evidence type="ECO:0000256" key="13">
    <source>
        <dbReference type="ARBA" id="ARBA00072470"/>
    </source>
</evidence>
<evidence type="ECO:0000259" key="15">
    <source>
        <dbReference type="PROSITE" id="PS50055"/>
    </source>
</evidence>
<dbReference type="SMART" id="SM00404">
    <property type="entry name" value="PTPc_motif"/>
    <property type="match status" value="1"/>
</dbReference>
<dbReference type="SMART" id="SM00194">
    <property type="entry name" value="PTPc"/>
    <property type="match status" value="1"/>
</dbReference>
<keyword evidence="10" id="KW-0539">Nucleus</keyword>
<dbReference type="InterPro" id="IPR018980">
    <property type="entry name" value="FERM_PH-like_C"/>
</dbReference>
<feature type="domain" description="Tyrosine-protein phosphatase" evidence="15">
    <location>
        <begin position="1554"/>
        <end position="1807"/>
    </location>
</feature>
<keyword evidence="9" id="KW-0206">Cytoskeleton</keyword>
<dbReference type="InterPro" id="IPR035963">
    <property type="entry name" value="FERM_2"/>
</dbReference>
<dbReference type="InterPro" id="IPR011993">
    <property type="entry name" value="PH-like_dom_sf"/>
</dbReference>
<evidence type="ECO:0000256" key="4">
    <source>
        <dbReference type="ARBA" id="ARBA00013064"/>
    </source>
</evidence>
<evidence type="ECO:0000256" key="6">
    <source>
        <dbReference type="ARBA" id="ARBA00022737"/>
    </source>
</evidence>
<evidence type="ECO:0000256" key="12">
    <source>
        <dbReference type="ARBA" id="ARBA00058215"/>
    </source>
</evidence>
<feature type="compositionally biased region" description="Polar residues" evidence="14">
    <location>
        <begin position="1229"/>
        <end position="1240"/>
    </location>
</feature>
<dbReference type="PANTHER" id="PTHR46900">
    <property type="entry name" value="TYROSINE-PROTEIN PHOSPHATASE NON-RECEPTOR TYPE 13"/>
    <property type="match status" value="1"/>
</dbReference>
<comment type="function">
    <text evidence="12">Tyrosine-protein phosphatase targeted to sites of actin polymerization in response of varied extracellular stimuli. Has tyrosine phosphatase activity towards various tyrosyl phosphorylated substrates.</text>
</comment>
<feature type="domain" description="Tyrosine specific protein phosphatases" evidence="16">
    <location>
        <begin position="1726"/>
        <end position="1798"/>
    </location>
</feature>
<dbReference type="PROSITE" id="PS50106">
    <property type="entry name" value="PDZ"/>
    <property type="match status" value="3"/>
</dbReference>
<proteinExistence type="inferred from homology"/>
<dbReference type="CDD" id="cd14473">
    <property type="entry name" value="FERM_B-lobe"/>
    <property type="match status" value="1"/>
</dbReference>
<evidence type="ECO:0000313" key="21">
    <source>
        <dbReference type="Proteomes" id="UP000322234"/>
    </source>
</evidence>
<comment type="catalytic activity">
    <reaction evidence="11">
        <text>O-phospho-L-tyrosyl-[protein] + H2O = L-tyrosyl-[protein] + phosphate</text>
        <dbReference type="Rhea" id="RHEA:10684"/>
        <dbReference type="Rhea" id="RHEA-COMP:10136"/>
        <dbReference type="Rhea" id="RHEA-COMP:20101"/>
        <dbReference type="ChEBI" id="CHEBI:15377"/>
        <dbReference type="ChEBI" id="CHEBI:43474"/>
        <dbReference type="ChEBI" id="CHEBI:46858"/>
        <dbReference type="ChEBI" id="CHEBI:61978"/>
        <dbReference type="EC" id="3.1.3.48"/>
    </reaction>
</comment>
<feature type="region of interest" description="Disordered" evidence="14">
    <location>
        <begin position="283"/>
        <end position="309"/>
    </location>
</feature>
<feature type="region of interest" description="Disordered" evidence="14">
    <location>
        <begin position="1199"/>
        <end position="1252"/>
    </location>
</feature>
<dbReference type="Gene3D" id="2.30.29.30">
    <property type="entry name" value="Pleckstrin-homology domain (PH domain)/Phosphotyrosine-binding domain (PTB)"/>
    <property type="match status" value="1"/>
</dbReference>
<dbReference type="CDD" id="cd06792">
    <property type="entry name" value="PDZ2-PTPN13_FRMPD2-like"/>
    <property type="match status" value="1"/>
</dbReference>
<feature type="domain" description="PDZ" evidence="18">
    <location>
        <begin position="952"/>
        <end position="1037"/>
    </location>
</feature>
<dbReference type="InterPro" id="IPR029071">
    <property type="entry name" value="Ubiquitin-like_domsf"/>
</dbReference>
<dbReference type="SMART" id="SM01196">
    <property type="entry name" value="FERM_C"/>
    <property type="match status" value="1"/>
</dbReference>
<dbReference type="GO" id="GO:0005634">
    <property type="term" value="C:nucleus"/>
    <property type="evidence" value="ECO:0007669"/>
    <property type="project" value="UniProtKB-SubCell"/>
</dbReference>
<dbReference type="Pfam" id="PF00373">
    <property type="entry name" value="FERM_M"/>
    <property type="match status" value="1"/>
</dbReference>
<evidence type="ECO:0000256" key="14">
    <source>
        <dbReference type="SAM" id="MobiDB-lite"/>
    </source>
</evidence>
<dbReference type="Pfam" id="PF09379">
    <property type="entry name" value="FERM_N"/>
    <property type="match status" value="1"/>
</dbReference>
<dbReference type="PROSITE" id="PS50055">
    <property type="entry name" value="TYR_PHOSPHATASE_PTP"/>
    <property type="match status" value="1"/>
</dbReference>
<dbReference type="PROSITE" id="PS00383">
    <property type="entry name" value="TYR_PHOSPHATASE_1"/>
    <property type="match status" value="1"/>
</dbReference>
<dbReference type="InterPro" id="IPR019748">
    <property type="entry name" value="FERM_central"/>
</dbReference>
<feature type="compositionally biased region" description="Polar residues" evidence="14">
    <location>
        <begin position="866"/>
        <end position="899"/>
    </location>
</feature>
<feature type="region of interest" description="Disordered" evidence="14">
    <location>
        <begin position="1303"/>
        <end position="1335"/>
    </location>
</feature>
<evidence type="ECO:0000313" key="20">
    <source>
        <dbReference type="EMBL" id="MXQ85752.1"/>
    </source>
</evidence>
<dbReference type="InterPro" id="IPR016130">
    <property type="entry name" value="Tyr_Pase_AS"/>
</dbReference>
<dbReference type="PROSITE" id="PS51377">
    <property type="entry name" value="KIND"/>
    <property type="match status" value="1"/>
</dbReference>
<dbReference type="InterPro" id="IPR029021">
    <property type="entry name" value="Prot-tyrosine_phosphatase-like"/>
</dbReference>
<evidence type="ECO:0000259" key="18">
    <source>
        <dbReference type="PROSITE" id="PS50106"/>
    </source>
</evidence>
<dbReference type="SUPFAM" id="SSF50156">
    <property type="entry name" value="PDZ domain-like"/>
    <property type="match status" value="3"/>
</dbReference>
<evidence type="ECO:0000259" key="16">
    <source>
        <dbReference type="PROSITE" id="PS50056"/>
    </source>
</evidence>
<dbReference type="EMBL" id="VBQZ03000028">
    <property type="protein sequence ID" value="MXQ85752.1"/>
    <property type="molecule type" value="Genomic_DNA"/>
</dbReference>
<dbReference type="SMART" id="SM00228">
    <property type="entry name" value="PDZ"/>
    <property type="match status" value="3"/>
</dbReference>
<dbReference type="GO" id="GO:0005856">
    <property type="term" value="C:cytoskeleton"/>
    <property type="evidence" value="ECO:0007669"/>
    <property type="project" value="UniProtKB-SubCell"/>
</dbReference>
<keyword evidence="6" id="KW-0677">Repeat</keyword>
<feature type="compositionally biased region" description="Acidic residues" evidence="14">
    <location>
        <begin position="1317"/>
        <end position="1326"/>
    </location>
</feature>
<comment type="similarity">
    <text evidence="3">Belongs to the protein-tyrosine phosphatase family. Non-receptor class subfamily.</text>
</comment>
<dbReference type="InterPro" id="IPR000387">
    <property type="entry name" value="Tyr_Pase_dom"/>
</dbReference>
<dbReference type="FunFam" id="2.30.42.10:FF:000175">
    <property type="entry name" value="FERM and PDZ domain containing 2"/>
    <property type="match status" value="1"/>
</dbReference>
<feature type="domain" description="KIND" evidence="19">
    <location>
        <begin position="22"/>
        <end position="204"/>
    </location>
</feature>
<dbReference type="Pfam" id="PF09380">
    <property type="entry name" value="FERM_C"/>
    <property type="match status" value="1"/>
</dbReference>
<comment type="caution">
    <text evidence="20">The sequence shown here is derived from an EMBL/GenBank/DDBJ whole genome shotgun (WGS) entry which is preliminary data.</text>
</comment>
<accession>A0A6B0R8Z0</accession>
<feature type="region of interest" description="Disordered" evidence="14">
    <location>
        <begin position="1375"/>
        <end position="1409"/>
    </location>
</feature>
<protein>
    <recommendedName>
        <fullName evidence="13">Tyrosine-protein phosphatase non-receptor type 20</fullName>
        <ecNumber evidence="4">3.1.3.48</ecNumber>
    </recommendedName>
</protein>
<dbReference type="FunFam" id="3.90.190.10:FF:000102">
    <property type="entry name" value="Receptor-type tyrosine-protein phosphatase"/>
    <property type="match status" value="1"/>
</dbReference>
<reference evidence="20" key="1">
    <citation type="submission" date="2019-10" db="EMBL/GenBank/DDBJ databases">
        <title>The sequence and de novo assembly of the wild yak genome.</title>
        <authorList>
            <person name="Liu Y."/>
        </authorList>
    </citation>
    <scope>NUCLEOTIDE SEQUENCE [LARGE SCALE GENOMIC DNA]</scope>
    <source>
        <strain evidence="20">WY2019</strain>
    </source>
</reference>
<comment type="subcellular location">
    <subcellularLocation>
        <location evidence="2">Cytoplasm</location>
        <location evidence="2">Cytoskeleton</location>
    </subcellularLocation>
    <subcellularLocation>
        <location evidence="1">Nucleus</location>
    </subcellularLocation>
</comment>
<organism evidence="20 21">
    <name type="scientific">Bos mutus</name>
    <name type="common">wild yak</name>
    <dbReference type="NCBI Taxonomy" id="72004"/>
    <lineage>
        <taxon>Eukaryota</taxon>
        <taxon>Metazoa</taxon>
        <taxon>Chordata</taxon>
        <taxon>Craniata</taxon>
        <taxon>Vertebrata</taxon>
        <taxon>Euteleostomi</taxon>
        <taxon>Mammalia</taxon>
        <taxon>Eutheria</taxon>
        <taxon>Laurasiatheria</taxon>
        <taxon>Artiodactyla</taxon>
        <taxon>Ruminantia</taxon>
        <taxon>Pecora</taxon>
        <taxon>Bovidae</taxon>
        <taxon>Bovinae</taxon>
        <taxon>Bos</taxon>
    </lineage>
</organism>
<evidence type="ECO:0000259" key="19">
    <source>
        <dbReference type="PROSITE" id="PS51377"/>
    </source>
</evidence>
<dbReference type="InterPro" id="IPR052074">
    <property type="entry name" value="NonRcpt_TyrProt_Phosphatase"/>
</dbReference>
<feature type="region of interest" description="Disordered" evidence="14">
    <location>
        <begin position="866"/>
        <end position="903"/>
    </location>
</feature>
<dbReference type="GO" id="GO:0004725">
    <property type="term" value="F:protein tyrosine phosphatase activity"/>
    <property type="evidence" value="ECO:0007669"/>
    <property type="project" value="UniProtKB-EC"/>
</dbReference>
<dbReference type="InterPro" id="IPR019749">
    <property type="entry name" value="Band_41_domain"/>
</dbReference>
<name>A0A6B0R8Z0_9CETA</name>
<dbReference type="InterPro" id="IPR000299">
    <property type="entry name" value="FERM_domain"/>
</dbReference>
<feature type="domain" description="PDZ" evidence="18">
    <location>
        <begin position="777"/>
        <end position="863"/>
    </location>
</feature>
<evidence type="ECO:0000256" key="10">
    <source>
        <dbReference type="ARBA" id="ARBA00023242"/>
    </source>
</evidence>
<dbReference type="Pfam" id="PF00102">
    <property type="entry name" value="Y_phosphatase"/>
    <property type="match status" value="1"/>
</dbReference>
<dbReference type="InterPro" id="IPR036034">
    <property type="entry name" value="PDZ_sf"/>
</dbReference>
<dbReference type="InterPro" id="IPR001478">
    <property type="entry name" value="PDZ"/>
</dbReference>
<dbReference type="PROSITE" id="PS50056">
    <property type="entry name" value="TYR_PHOSPHATASE_2"/>
    <property type="match status" value="1"/>
</dbReference>
<feature type="compositionally biased region" description="Basic and acidic residues" evidence="14">
    <location>
        <begin position="1392"/>
        <end position="1409"/>
    </location>
</feature>
<feature type="compositionally biased region" description="Basic and acidic residues" evidence="14">
    <location>
        <begin position="1307"/>
        <end position="1316"/>
    </location>
</feature>
<evidence type="ECO:0000256" key="2">
    <source>
        <dbReference type="ARBA" id="ARBA00004245"/>
    </source>
</evidence>
<dbReference type="InterPro" id="IPR000242">
    <property type="entry name" value="PTP_cat"/>
</dbReference>
<dbReference type="SMART" id="SM00295">
    <property type="entry name" value="B41"/>
    <property type="match status" value="1"/>
</dbReference>
<feature type="compositionally biased region" description="Polar residues" evidence="14">
    <location>
        <begin position="287"/>
        <end position="305"/>
    </location>
</feature>
<dbReference type="SUPFAM" id="SSF50729">
    <property type="entry name" value="PH domain-like"/>
    <property type="match status" value="1"/>
</dbReference>
<dbReference type="Pfam" id="PF00595">
    <property type="entry name" value="PDZ"/>
    <property type="match status" value="3"/>
</dbReference>
<dbReference type="FunFam" id="2.30.42.10:FF:000084">
    <property type="entry name" value="Tyrosine-protein phosphatase non-receptor type 13"/>
    <property type="match status" value="1"/>
</dbReference>
<dbReference type="InterPro" id="IPR014352">
    <property type="entry name" value="FERM/acyl-CoA-bd_prot_sf"/>
</dbReference>
<dbReference type="CDD" id="cd06695">
    <property type="entry name" value="PDZ3_PTPN13_FRMPD2-like"/>
    <property type="match status" value="1"/>
</dbReference>
<evidence type="ECO:0000256" key="11">
    <source>
        <dbReference type="ARBA" id="ARBA00051722"/>
    </source>
</evidence>
<dbReference type="SUPFAM" id="SSF47031">
    <property type="entry name" value="Second domain of FERM"/>
    <property type="match status" value="1"/>
</dbReference>
<dbReference type="SUPFAM" id="SSF54236">
    <property type="entry name" value="Ubiquitin-like"/>
    <property type="match status" value="1"/>
</dbReference>
<feature type="domain" description="PDZ" evidence="18">
    <location>
        <begin position="1081"/>
        <end position="1169"/>
    </location>
</feature>
<gene>
    <name evidence="20" type="ORF">E5288_WYG016416</name>
</gene>
<dbReference type="Gene3D" id="3.10.20.90">
    <property type="entry name" value="Phosphatidylinositol 3-kinase Catalytic Subunit, Chain A, domain 1"/>
    <property type="match status" value="1"/>
</dbReference>
<evidence type="ECO:0000259" key="17">
    <source>
        <dbReference type="PROSITE" id="PS50057"/>
    </source>
</evidence>
<dbReference type="SMART" id="SM00750">
    <property type="entry name" value="KIND"/>
    <property type="match status" value="1"/>
</dbReference>
<sequence>MVVKKGKILPRSAGKGMSPASVTLASALQVRGEALSEEDIWSLLSLAAERLLEDLCDDSSNYVVCPWSVLLSATGSLSFQDHVSHIEAAPFKAPELLQGQSDDEQLGASQMHVYSLGMTLYWSAGFHVPPNQPLQLCQPLHSILLTMCEDQPGRRLPLQSVLEACQIHWEEAAVHPTSANLHVRQLVGLVLGTISEVERRAVEESSSGQRDRSHLLRNRLHQASCESQAAWALGCAHRCRVSERSTETQSSLEPGLNTSARGRCSLAVNSALPVQVPPDLQEGRRLSSASALPENSQPATPSQRGFLQRKGKFSRPEFVLMAGEAPVTLYLPGSIVTKRAKSYLALRDLCVVLLSGQCLEVKCDITSTVGAVFSAIASFASLGEPTYFGLAYMKGKEFFFLDAETRLCKIAPEGWSEQPQKKSSPNAFVLFLRIKFFVSHYGLLQHSWTRHQFYLQLRKDILEEKLYCSDETLLQLGVLALQAEFGSYPEEQVENKAYFRVEDYIPASLIERMTALRAQVEVSEIHRLSPMLWGEDAELEFLRVAQQLPEYGVLVYQVLPEKTRLEGEMALGICAKGVIVYEVRNNSRIATLRFQWREIEKILAYRKKFIITSVTGKKHTFVADSVKTCKYLLGLCCAQHGFNAQMSSPGVTSDSDKCVQMASLSLAHLAQSNQLTWIQRLSSSENALFIPGLEDAAGGLLRRSLYNFTMDTSKGTRAQGLRGSPCLGREQLERLCLIQKPTTCDPLSRQPAQSMRTGSRNNRRRSFIAEPDGEIVHVTLSRDPHCGFGFVINEGEDVGKVDPGIFISSIIPGGPAEKAKKIKPGGQILALNRISLEGFTFDMAVRMIQNSPDNIELIISQSKGVCGNTSSEEKNSTANSGVCSTDSLSNGHQGSLSSHTQDRERNIEELEMAQTQSVMPGLSPQLSALPLKGAGSSCPPSPSETNASEIYFVELVKEDGTLGFSVTGGINTSVFCGGIYVKSIVPGGPAAKEGRILQGDRLLQVDGVSLCGLTHKQAVQCLKGSGQVARLVLERRGPRIAQQCPSANDRMGEECTAVSLATVLPGRPASSVSATDGPKFEVKLKKNASGLGFSFVQMESEHFGHLKSDLVMIKRLFPGQPAEENGAMAVGDLILAVNGRSTEGLDFQEVLHLLRGASQEVTLLLCRPPPGALPEMDQGWQTPVLAADKEFSRAACTDLEQSPSLDQGDSRRDSASPDTGEGLGLRPESFQQATQEAQWDQDTERPWATSLTDPRDSFPHLCRLHQEMEAPTLATSLEKDLRQNCDSVCDIRRLGRLMASLDLSPEVSHESESKWEDFEEAEDADEGPLRTQGSVPGEAFYPSLLGMTACLRRKMLQQRLVGSYALCAVAGEDQRGKDSDMKNLNVPLPVSPHDDLPSSSHDDLHSSSCEDLHYSSCHDDLHSSSQETTPRPVNHKVFQNEVNSRKLKVFLRDFQHSDDFEDQFKDEAESENDGTLRKTSSFFLKQKSSSEDEELAGPSHPALQGMTSSRMEIVSEKELAQLALVRPLIFNTQEESTIRDYFKILTKKVSEDEITQEFKALEVKNLPAVFHSGNELHNRDKNRYRDILPYDSTRVPLGENKDYINASYIKIANSREEYYYIATQGPLPTTTNDFWQMVWENNSNVIAMITKEKEGGVTKCHHYWPISMKKPLELNSCHIFLENYQILRYFIIRMFQVVKKSTGASHFVKHLQFTNWPDHGTPASAEGFIKYVRYVRKSHLTGPVVVHCSAGVGRTGVFLCVDVVFCAIEKNFSFDIMNIVSQMREQRHGMVQTKEQYMFCYKIVLEVLQKLWTVKPESASAEVEFIGRDQARAKEAWCMGLENRALSSGERLGVRECQGSGGLTQKGERRGTHAAQSSEEKRSLSHGVDVVQLNPPFRLSWYFAAVSDAVMRFLLQRVLHTGLDFHRLGFQN</sequence>
<evidence type="ECO:0000256" key="7">
    <source>
        <dbReference type="ARBA" id="ARBA00022801"/>
    </source>
</evidence>
<dbReference type="Gene3D" id="2.30.42.10">
    <property type="match status" value="3"/>
</dbReference>
<keyword evidence="7" id="KW-0378">Hydrolase</keyword>
<dbReference type="PRINTS" id="PR00935">
    <property type="entry name" value="BAND41"/>
</dbReference>
<dbReference type="SUPFAM" id="SSF52799">
    <property type="entry name" value="(Phosphotyrosine protein) phosphatases II"/>
    <property type="match status" value="1"/>
</dbReference>
<evidence type="ECO:0000256" key="5">
    <source>
        <dbReference type="ARBA" id="ARBA00022490"/>
    </source>
</evidence>
<dbReference type="EC" id="3.1.3.48" evidence="4"/>
<dbReference type="InterPro" id="IPR011019">
    <property type="entry name" value="KIND_dom"/>
</dbReference>
<dbReference type="Gene3D" id="1.10.510.10">
    <property type="entry name" value="Transferase(Phosphotransferase) domain 1"/>
    <property type="match status" value="1"/>
</dbReference>
<evidence type="ECO:0000256" key="3">
    <source>
        <dbReference type="ARBA" id="ARBA00009649"/>
    </source>
</evidence>
<evidence type="ECO:0000256" key="8">
    <source>
        <dbReference type="ARBA" id="ARBA00022912"/>
    </source>
</evidence>
<dbReference type="InterPro" id="IPR003595">
    <property type="entry name" value="Tyr_Pase_cat"/>
</dbReference>
<dbReference type="PRINTS" id="PR00700">
    <property type="entry name" value="PRTYPHPHTASE"/>
</dbReference>
<evidence type="ECO:0000256" key="9">
    <source>
        <dbReference type="ARBA" id="ARBA00023212"/>
    </source>
</evidence>
<dbReference type="Proteomes" id="UP000322234">
    <property type="component" value="Unassembled WGS sequence"/>
</dbReference>
<dbReference type="PANTHER" id="PTHR46900:SF4">
    <property type="entry name" value="FERM AND PDZ DOMAIN CONTAINING 2"/>
    <property type="match status" value="1"/>
</dbReference>
<dbReference type="Gene3D" id="3.90.190.10">
    <property type="entry name" value="Protein tyrosine phosphatase superfamily"/>
    <property type="match status" value="1"/>
</dbReference>
<dbReference type="PROSITE" id="PS50057">
    <property type="entry name" value="FERM_3"/>
    <property type="match status" value="1"/>
</dbReference>
<dbReference type="InterPro" id="IPR018979">
    <property type="entry name" value="FERM_N"/>
</dbReference>
<feature type="region of interest" description="Disordered" evidence="14">
    <location>
        <begin position="1859"/>
        <end position="1881"/>
    </location>
</feature>